<reference evidence="2" key="1">
    <citation type="submission" date="2021-06" db="EMBL/GenBank/DDBJ databases">
        <title>Parelaphostrongylus tenuis whole genome reference sequence.</title>
        <authorList>
            <person name="Garwood T.J."/>
            <person name="Larsen P.A."/>
            <person name="Fountain-Jones N.M."/>
            <person name="Garbe J.R."/>
            <person name="Macchietto M.G."/>
            <person name="Kania S.A."/>
            <person name="Gerhold R.W."/>
            <person name="Richards J.E."/>
            <person name="Wolf T.M."/>
        </authorList>
    </citation>
    <scope>NUCLEOTIDE SEQUENCE</scope>
    <source>
        <strain evidence="2">MNPRO001-30</strain>
        <tissue evidence="2">Meninges</tissue>
    </source>
</reference>
<sequence>MELLERRRKLKDDPNAAQLAQIPSMQAVKKAMQEGSTSVLADGTVRSNTI</sequence>
<comment type="caution">
    <text evidence="2">The sequence shown here is derived from an EMBL/GenBank/DDBJ whole genome shotgun (WGS) entry which is preliminary data.</text>
</comment>
<evidence type="ECO:0000313" key="2">
    <source>
        <dbReference type="EMBL" id="KAJ1350417.1"/>
    </source>
</evidence>
<protein>
    <submittedName>
        <fullName evidence="2">Uncharacterized protein</fullName>
    </submittedName>
</protein>
<dbReference type="AlphaFoldDB" id="A0AAD5M1D8"/>
<organism evidence="2 3">
    <name type="scientific">Parelaphostrongylus tenuis</name>
    <name type="common">Meningeal worm</name>
    <dbReference type="NCBI Taxonomy" id="148309"/>
    <lineage>
        <taxon>Eukaryota</taxon>
        <taxon>Metazoa</taxon>
        <taxon>Ecdysozoa</taxon>
        <taxon>Nematoda</taxon>
        <taxon>Chromadorea</taxon>
        <taxon>Rhabditida</taxon>
        <taxon>Rhabditina</taxon>
        <taxon>Rhabditomorpha</taxon>
        <taxon>Strongyloidea</taxon>
        <taxon>Metastrongylidae</taxon>
        <taxon>Parelaphostrongylus</taxon>
    </lineage>
</organism>
<evidence type="ECO:0000313" key="3">
    <source>
        <dbReference type="Proteomes" id="UP001196413"/>
    </source>
</evidence>
<dbReference type="EMBL" id="JAHQIW010000858">
    <property type="protein sequence ID" value="KAJ1350417.1"/>
    <property type="molecule type" value="Genomic_DNA"/>
</dbReference>
<evidence type="ECO:0000256" key="1">
    <source>
        <dbReference type="SAM" id="MobiDB-lite"/>
    </source>
</evidence>
<dbReference type="Proteomes" id="UP001196413">
    <property type="component" value="Unassembled WGS sequence"/>
</dbReference>
<accession>A0AAD5M1D8</accession>
<gene>
    <name evidence="2" type="ORF">KIN20_006202</name>
</gene>
<keyword evidence="3" id="KW-1185">Reference proteome</keyword>
<proteinExistence type="predicted"/>
<feature type="region of interest" description="Disordered" evidence="1">
    <location>
        <begin position="1"/>
        <end position="22"/>
    </location>
</feature>
<name>A0AAD5M1D8_PARTN</name>